<reference evidence="2" key="1">
    <citation type="submission" date="2018-05" db="EMBL/GenBank/DDBJ databases">
        <authorList>
            <person name="Lanie J.A."/>
            <person name="Ng W.-L."/>
            <person name="Kazmierczak K.M."/>
            <person name="Andrzejewski T.M."/>
            <person name="Davidsen T.M."/>
            <person name="Wayne K.J."/>
            <person name="Tettelin H."/>
            <person name="Glass J.I."/>
            <person name="Rusch D."/>
            <person name="Podicherti R."/>
            <person name="Tsui H.-C.T."/>
            <person name="Winkler M.E."/>
        </authorList>
    </citation>
    <scope>NUCLEOTIDE SEQUENCE</scope>
</reference>
<sequence>MTQIETAAGWFAEAMNAGRLVYVFGTGHSHMLAEELFYRAGGLARVVPMLHPPLMLHES</sequence>
<feature type="non-terminal residue" evidence="2">
    <location>
        <position position="59"/>
    </location>
</feature>
<protein>
    <recommendedName>
        <fullName evidence="1">SIS domain-containing protein</fullName>
    </recommendedName>
</protein>
<dbReference type="Pfam" id="PF13580">
    <property type="entry name" value="SIS_2"/>
    <property type="match status" value="1"/>
</dbReference>
<evidence type="ECO:0000313" key="2">
    <source>
        <dbReference type="EMBL" id="SVB01779.1"/>
    </source>
</evidence>
<dbReference type="InterPro" id="IPR001347">
    <property type="entry name" value="SIS_dom"/>
</dbReference>
<dbReference type="EMBL" id="UINC01025703">
    <property type="protein sequence ID" value="SVB01779.1"/>
    <property type="molecule type" value="Genomic_DNA"/>
</dbReference>
<dbReference type="SUPFAM" id="SSF53697">
    <property type="entry name" value="SIS domain"/>
    <property type="match status" value="1"/>
</dbReference>
<organism evidence="2">
    <name type="scientific">marine metagenome</name>
    <dbReference type="NCBI Taxonomy" id="408172"/>
    <lineage>
        <taxon>unclassified sequences</taxon>
        <taxon>metagenomes</taxon>
        <taxon>ecological metagenomes</taxon>
    </lineage>
</organism>
<dbReference type="GO" id="GO:1901135">
    <property type="term" value="P:carbohydrate derivative metabolic process"/>
    <property type="evidence" value="ECO:0007669"/>
    <property type="project" value="InterPro"/>
</dbReference>
<dbReference type="AlphaFoldDB" id="A0A382AK62"/>
<dbReference type="InterPro" id="IPR046348">
    <property type="entry name" value="SIS_dom_sf"/>
</dbReference>
<gene>
    <name evidence="2" type="ORF">METZ01_LOCUS154633</name>
</gene>
<feature type="domain" description="SIS" evidence="1">
    <location>
        <begin position="2"/>
        <end position="58"/>
    </location>
</feature>
<name>A0A382AK62_9ZZZZ</name>
<dbReference type="Gene3D" id="3.40.50.10490">
    <property type="entry name" value="Glucose-6-phosphate isomerase like protein, domain 1"/>
    <property type="match status" value="1"/>
</dbReference>
<evidence type="ECO:0000259" key="1">
    <source>
        <dbReference type="Pfam" id="PF13580"/>
    </source>
</evidence>
<accession>A0A382AK62</accession>
<proteinExistence type="predicted"/>
<dbReference type="GO" id="GO:0097367">
    <property type="term" value="F:carbohydrate derivative binding"/>
    <property type="evidence" value="ECO:0007669"/>
    <property type="project" value="InterPro"/>
</dbReference>